<dbReference type="Gene3D" id="3.40.1190.20">
    <property type="match status" value="1"/>
</dbReference>
<evidence type="ECO:0000256" key="1">
    <source>
        <dbReference type="ARBA" id="ARBA00022679"/>
    </source>
</evidence>
<dbReference type="OrthoDB" id="198885at2759"/>
<dbReference type="GO" id="GO:0016301">
    <property type="term" value="F:kinase activity"/>
    <property type="evidence" value="ECO:0007669"/>
    <property type="project" value="UniProtKB-KW"/>
</dbReference>
<dbReference type="Pfam" id="PF04227">
    <property type="entry name" value="Indigoidine_A"/>
    <property type="match status" value="1"/>
</dbReference>
<dbReference type="PANTHER" id="PTHR42909">
    <property type="entry name" value="ZGC:136858"/>
    <property type="match status" value="1"/>
</dbReference>
<evidence type="ECO:0000256" key="5">
    <source>
        <dbReference type="ARBA" id="ARBA00023211"/>
    </source>
</evidence>
<comment type="caution">
    <text evidence="9">The sequence shown here is derived from an EMBL/GenBank/DDBJ whole genome shotgun (WGS) entry which is preliminary data.</text>
</comment>
<proteinExistence type="inferred from homology"/>
<reference evidence="9" key="1">
    <citation type="submission" date="2021-06" db="EMBL/GenBank/DDBJ databases">
        <authorList>
            <person name="Kallberg Y."/>
            <person name="Tangrot J."/>
            <person name="Rosling A."/>
        </authorList>
    </citation>
    <scope>NUCLEOTIDE SEQUENCE</scope>
    <source>
        <strain evidence="9">BR232B</strain>
    </source>
</reference>
<keyword evidence="7" id="KW-0326">Glycosidase</keyword>
<name>A0A9N9C6P3_9GLOM</name>
<dbReference type="InterPro" id="IPR011611">
    <property type="entry name" value="PfkB_dom"/>
</dbReference>
<evidence type="ECO:0000256" key="7">
    <source>
        <dbReference type="ARBA" id="ARBA00023295"/>
    </source>
</evidence>
<evidence type="ECO:0000256" key="4">
    <source>
        <dbReference type="ARBA" id="ARBA00022801"/>
    </source>
</evidence>
<evidence type="ECO:0000256" key="3">
    <source>
        <dbReference type="ARBA" id="ARBA00022777"/>
    </source>
</evidence>
<feature type="domain" description="Carbohydrate kinase PfkB" evidence="8">
    <location>
        <begin position="365"/>
        <end position="558"/>
    </location>
</feature>
<dbReference type="InterPro" id="IPR022830">
    <property type="entry name" value="Indigdn_synthA-like"/>
</dbReference>
<dbReference type="InterPro" id="IPR002173">
    <property type="entry name" value="Carboh/pur_kinase_PfkB_CS"/>
</dbReference>
<feature type="domain" description="Carbohydrate kinase PfkB" evidence="8">
    <location>
        <begin position="609"/>
        <end position="717"/>
    </location>
</feature>
<keyword evidence="4" id="KW-0378">Hydrolase</keyword>
<keyword evidence="2" id="KW-0479">Metal-binding</keyword>
<protein>
    <submittedName>
        <fullName evidence="9">991_t:CDS:1</fullName>
    </submittedName>
</protein>
<dbReference type="PROSITE" id="PS00583">
    <property type="entry name" value="PFKB_KINASES_1"/>
    <property type="match status" value="1"/>
</dbReference>
<dbReference type="PANTHER" id="PTHR42909:SF1">
    <property type="entry name" value="CARBOHYDRATE KINASE PFKB DOMAIN-CONTAINING PROTEIN"/>
    <property type="match status" value="1"/>
</dbReference>
<dbReference type="CDD" id="cd01941">
    <property type="entry name" value="YeiC_kinase_like"/>
    <property type="match status" value="1"/>
</dbReference>
<dbReference type="GO" id="GO:0016798">
    <property type="term" value="F:hydrolase activity, acting on glycosyl bonds"/>
    <property type="evidence" value="ECO:0007669"/>
    <property type="project" value="UniProtKB-KW"/>
</dbReference>
<dbReference type="Pfam" id="PF00294">
    <property type="entry name" value="PfkB"/>
    <property type="match status" value="2"/>
</dbReference>
<dbReference type="GO" id="GO:0005737">
    <property type="term" value="C:cytoplasm"/>
    <property type="evidence" value="ECO:0007669"/>
    <property type="project" value="TreeGrafter"/>
</dbReference>
<evidence type="ECO:0000313" key="9">
    <source>
        <dbReference type="EMBL" id="CAG8590959.1"/>
    </source>
</evidence>
<keyword evidence="10" id="KW-1185">Reference proteome</keyword>
<dbReference type="AlphaFoldDB" id="A0A9N9C6P3"/>
<dbReference type="HAMAP" id="MF_01876">
    <property type="entry name" value="PsiMP_glycosidase"/>
    <property type="match status" value="1"/>
</dbReference>
<dbReference type="SUPFAM" id="SSF110581">
    <property type="entry name" value="Indigoidine synthase A-like"/>
    <property type="match status" value="1"/>
</dbReference>
<keyword evidence="1" id="KW-0808">Transferase</keyword>
<keyword evidence="3" id="KW-0418">Kinase</keyword>
<dbReference type="Gene3D" id="3.40.1790.10">
    <property type="entry name" value="Indigoidine synthase domain"/>
    <property type="match status" value="1"/>
</dbReference>
<dbReference type="GO" id="GO:0046872">
    <property type="term" value="F:metal ion binding"/>
    <property type="evidence" value="ECO:0007669"/>
    <property type="project" value="UniProtKB-KW"/>
</dbReference>
<accession>A0A9N9C6P3</accession>
<dbReference type="EMBL" id="CAJVPI010001042">
    <property type="protein sequence ID" value="CAG8590959.1"/>
    <property type="molecule type" value="Genomic_DNA"/>
</dbReference>
<dbReference type="GO" id="GO:0004730">
    <property type="term" value="F:pseudouridylate synthase activity"/>
    <property type="evidence" value="ECO:0007669"/>
    <property type="project" value="InterPro"/>
</dbReference>
<evidence type="ECO:0000259" key="8">
    <source>
        <dbReference type="Pfam" id="PF00294"/>
    </source>
</evidence>
<sequence length="728" mass="78265">MSSSLQFSTIIPQSHDFQYAPEVLDALSTNRPVVALESTIITHGMPYPQNLATALEVEKIVREHGSIPATVAIIDGTVHIGLSQNALERLSMMGRNARKTSRRDLALVTSQNLTGATTVSATMVIAHRAGIKVFVTGGIGGVHRDGEKTLDISADLTELSKTPVAVVCAGVKSILDIERTLEYLETQGVPVVTFGECDEFPAFFTAKSGFKSPSNLKSVEECAKLIAANSKLELENGIVIAVPIPKDESANASHIQSAIGAALVQAKAEGIRGKDVTPFLLERVEQITMGKSLTANVALVKNNAKIGSQIAACLVNLTRSKRFKDMNKNGQGDETSVFVENVLKSGGDSNHANEVKSSKVSPQPSVLTVGGAAVDITATSSNVSLETSSPGRIRTSLGGVGRNIAETVHRLGVKSILVSTVGDDLLGQWFLDETRKIGMCMDELQVSKSHRTAMYSAIHKSNGSLYCAIADMEFAIDAEKVKKAIDKSKPSIVCVDGNLDPNSASAILGYCFDAGIPTFFEPTSVSKSLRWFADHDIAKRIKSRLAYISPNIHELEAMDLALTSMFGRWLDQGLDLLTIKQKIAREHEILMALKDDKILSRSVSLLLIASTVIVKLGERGALLVQLIDNSRDLQEQLVPSKWNGVIQLDDKRTVRVKYFQPASVENSSIINVTGAGDSFVGTVLAGLAIYGEKELDRIIDVAQRVAVLSLQTHSSISEKLNAGLLKLD</sequence>
<evidence type="ECO:0000256" key="2">
    <source>
        <dbReference type="ARBA" id="ARBA00022723"/>
    </source>
</evidence>
<dbReference type="Proteomes" id="UP000789739">
    <property type="component" value="Unassembled WGS sequence"/>
</dbReference>
<keyword evidence="6" id="KW-0456">Lyase</keyword>
<dbReference type="SUPFAM" id="SSF53613">
    <property type="entry name" value="Ribokinase-like"/>
    <property type="match status" value="1"/>
</dbReference>
<organism evidence="9 10">
    <name type="scientific">Paraglomus brasilianum</name>
    <dbReference type="NCBI Taxonomy" id="144538"/>
    <lineage>
        <taxon>Eukaryota</taxon>
        <taxon>Fungi</taxon>
        <taxon>Fungi incertae sedis</taxon>
        <taxon>Mucoromycota</taxon>
        <taxon>Glomeromycotina</taxon>
        <taxon>Glomeromycetes</taxon>
        <taxon>Paraglomerales</taxon>
        <taxon>Paraglomeraceae</taxon>
        <taxon>Paraglomus</taxon>
    </lineage>
</organism>
<dbReference type="InterPro" id="IPR007342">
    <property type="entry name" value="PsuG"/>
</dbReference>
<evidence type="ECO:0000313" key="10">
    <source>
        <dbReference type="Proteomes" id="UP000789739"/>
    </source>
</evidence>
<evidence type="ECO:0000256" key="6">
    <source>
        <dbReference type="ARBA" id="ARBA00023239"/>
    </source>
</evidence>
<keyword evidence="5" id="KW-0464">Manganese</keyword>
<gene>
    <name evidence="9" type="ORF">PBRASI_LOCUS7121</name>
</gene>
<dbReference type="InterPro" id="IPR029056">
    <property type="entry name" value="Ribokinase-like"/>
</dbReference>